<evidence type="ECO:0000313" key="2">
    <source>
        <dbReference type="Proteomes" id="UP001066276"/>
    </source>
</evidence>
<gene>
    <name evidence="1" type="ORF">NDU88_007779</name>
</gene>
<keyword evidence="2" id="KW-1185">Reference proteome</keyword>
<evidence type="ECO:0000313" key="1">
    <source>
        <dbReference type="EMBL" id="KAJ1167387.1"/>
    </source>
</evidence>
<proteinExistence type="predicted"/>
<evidence type="ECO:0008006" key="3">
    <source>
        <dbReference type="Google" id="ProtNLM"/>
    </source>
</evidence>
<sequence length="185" mass="20683">MVHTPGEVHSEFTRHYEALYASSVLPMESLCSDFLARVDLPHVEEEQMEALEEPLDLEEIKSSIGELASGKTPGPDGLPADFYKVFASQLAPRLLRVYEEAVQRGCYSASQREALLVSLPKPGRDPAEMGSYWPLAMLNIDKVLAKVLAVRLAPRVPDLVHQDQNGFVPARDTSHNIRQLFRVMQ</sequence>
<comment type="caution">
    <text evidence="1">The sequence shown here is derived from an EMBL/GenBank/DDBJ whole genome shotgun (WGS) entry which is preliminary data.</text>
</comment>
<dbReference type="EMBL" id="JANPWB010000008">
    <property type="protein sequence ID" value="KAJ1167387.1"/>
    <property type="molecule type" value="Genomic_DNA"/>
</dbReference>
<protein>
    <recommendedName>
        <fullName evidence="3">Reverse transcriptase domain-containing protein</fullName>
    </recommendedName>
</protein>
<name>A0AAV7STX3_PLEWA</name>
<reference evidence="1" key="1">
    <citation type="journal article" date="2022" name="bioRxiv">
        <title>Sequencing and chromosome-scale assembly of the giantPleurodeles waltlgenome.</title>
        <authorList>
            <person name="Brown T."/>
            <person name="Elewa A."/>
            <person name="Iarovenko S."/>
            <person name="Subramanian E."/>
            <person name="Araus A.J."/>
            <person name="Petzold A."/>
            <person name="Susuki M."/>
            <person name="Suzuki K.-i.T."/>
            <person name="Hayashi T."/>
            <person name="Toyoda A."/>
            <person name="Oliveira C."/>
            <person name="Osipova E."/>
            <person name="Leigh N.D."/>
            <person name="Simon A."/>
            <person name="Yun M.H."/>
        </authorList>
    </citation>
    <scope>NUCLEOTIDE SEQUENCE</scope>
    <source>
        <strain evidence="1">20211129_DDA</strain>
        <tissue evidence="1">Liver</tissue>
    </source>
</reference>
<organism evidence="1 2">
    <name type="scientific">Pleurodeles waltl</name>
    <name type="common">Iberian ribbed newt</name>
    <dbReference type="NCBI Taxonomy" id="8319"/>
    <lineage>
        <taxon>Eukaryota</taxon>
        <taxon>Metazoa</taxon>
        <taxon>Chordata</taxon>
        <taxon>Craniata</taxon>
        <taxon>Vertebrata</taxon>
        <taxon>Euteleostomi</taxon>
        <taxon>Amphibia</taxon>
        <taxon>Batrachia</taxon>
        <taxon>Caudata</taxon>
        <taxon>Salamandroidea</taxon>
        <taxon>Salamandridae</taxon>
        <taxon>Pleurodelinae</taxon>
        <taxon>Pleurodeles</taxon>
    </lineage>
</organism>
<dbReference type="AlphaFoldDB" id="A0AAV7STX3"/>
<accession>A0AAV7STX3</accession>
<dbReference type="Proteomes" id="UP001066276">
    <property type="component" value="Chromosome 4_2"/>
</dbReference>
<dbReference type="PANTHER" id="PTHR19446">
    <property type="entry name" value="REVERSE TRANSCRIPTASES"/>
    <property type="match status" value="1"/>
</dbReference>